<dbReference type="GO" id="GO:1901135">
    <property type="term" value="P:carbohydrate derivative metabolic process"/>
    <property type="evidence" value="ECO:0007669"/>
    <property type="project" value="InterPro"/>
</dbReference>
<dbReference type="EMBL" id="PVNH01000002">
    <property type="protein sequence ID" value="PRX50316.1"/>
    <property type="molecule type" value="Genomic_DNA"/>
</dbReference>
<evidence type="ECO:0000313" key="3">
    <source>
        <dbReference type="EMBL" id="PRX50316.1"/>
    </source>
</evidence>
<dbReference type="InterPro" id="IPR001347">
    <property type="entry name" value="SIS_dom"/>
</dbReference>
<dbReference type="PROSITE" id="PS51464">
    <property type="entry name" value="SIS"/>
    <property type="match status" value="2"/>
</dbReference>
<dbReference type="InterPro" id="IPR035490">
    <property type="entry name" value="GlmS/FrlB_SIS"/>
</dbReference>
<name>A0A2T0M130_9PSEU</name>
<dbReference type="GO" id="GO:0097367">
    <property type="term" value="F:carbohydrate derivative binding"/>
    <property type="evidence" value="ECO:0007669"/>
    <property type="project" value="InterPro"/>
</dbReference>
<evidence type="ECO:0000313" key="4">
    <source>
        <dbReference type="Proteomes" id="UP000238362"/>
    </source>
</evidence>
<accession>A0A2T0M130</accession>
<feature type="domain" description="SIS" evidence="2">
    <location>
        <begin position="54"/>
        <end position="196"/>
    </location>
</feature>
<keyword evidence="4" id="KW-1185">Reference proteome</keyword>
<reference evidence="3 4" key="1">
    <citation type="submission" date="2018-03" db="EMBL/GenBank/DDBJ databases">
        <title>Genomic Encyclopedia of Type Strains, Phase III (KMG-III): the genomes of soil and plant-associated and newly described type strains.</title>
        <authorList>
            <person name="Whitman W."/>
        </authorList>
    </citation>
    <scope>NUCLEOTIDE SEQUENCE [LARGE SCALE GENOMIC DNA]</scope>
    <source>
        <strain evidence="3 4">CGMCC 4.7125</strain>
    </source>
</reference>
<proteinExistence type="predicted"/>
<evidence type="ECO:0000259" key="2">
    <source>
        <dbReference type="PROSITE" id="PS51464"/>
    </source>
</evidence>
<gene>
    <name evidence="3" type="ORF">B0I33_102437</name>
</gene>
<dbReference type="Proteomes" id="UP000238362">
    <property type="component" value="Unassembled WGS sequence"/>
</dbReference>
<organism evidence="3 4">
    <name type="scientific">Prauserella shujinwangii</name>
    <dbReference type="NCBI Taxonomy" id="1453103"/>
    <lineage>
        <taxon>Bacteria</taxon>
        <taxon>Bacillati</taxon>
        <taxon>Actinomycetota</taxon>
        <taxon>Actinomycetes</taxon>
        <taxon>Pseudonocardiales</taxon>
        <taxon>Pseudonocardiaceae</taxon>
        <taxon>Prauserella</taxon>
    </lineage>
</organism>
<dbReference type="SUPFAM" id="SSF53697">
    <property type="entry name" value="SIS domain"/>
    <property type="match status" value="1"/>
</dbReference>
<sequence length="367" mass="38651">MHRGYYWSRPQWVTERTIVSERKPGPGEYMAAEIAEQPGRLARIAEARDGVVEVARAIADRPPRFALLAARGSSDHAALYAKYLIEVLLGLPAGLVSPSTTTLYEARPDLREVLLVSVSQSGGSPDLVEVTAAARERGARTVAVSNTADSPLHGVAELAVDIGAGPEQAVAATKTYTATLLTLYLLVDAIRGGTGEHVHDIGKLAEQALERSDGDVSRAIDRYRFVDRIITSGRGYSYATALEASLKLAETSYLAARAYSGADLLHGPVAAVDEDTAVLAVTSAGKGGRAMHDVLGAVADRGADVLAIGSAAESVPAALRIGLPETAEEVAPILEVLPVQRIALGLALARGGDPDRPRGLRKVTRTR</sequence>
<dbReference type="Gene3D" id="3.40.50.10490">
    <property type="entry name" value="Glucose-6-phosphate isomerase like protein, domain 1"/>
    <property type="match status" value="2"/>
</dbReference>
<dbReference type="InterPro" id="IPR046348">
    <property type="entry name" value="SIS_dom_sf"/>
</dbReference>
<dbReference type="Pfam" id="PF01380">
    <property type="entry name" value="SIS"/>
    <property type="match status" value="2"/>
</dbReference>
<comment type="caution">
    <text evidence="3">The sequence shown here is derived from an EMBL/GenBank/DDBJ whole genome shotgun (WGS) entry which is preliminary data.</text>
</comment>
<dbReference type="CDD" id="cd05009">
    <property type="entry name" value="SIS_GlmS_GlmD_2"/>
    <property type="match status" value="1"/>
</dbReference>
<dbReference type="PANTHER" id="PTHR10937:SF8">
    <property type="entry name" value="AMINOTRANSFERASE-RELATED"/>
    <property type="match status" value="1"/>
</dbReference>
<dbReference type="CDD" id="cd05008">
    <property type="entry name" value="SIS_GlmS_GlmD_1"/>
    <property type="match status" value="1"/>
</dbReference>
<dbReference type="PANTHER" id="PTHR10937">
    <property type="entry name" value="GLUCOSAMINE--FRUCTOSE-6-PHOSPHATE AMINOTRANSFERASE, ISOMERIZING"/>
    <property type="match status" value="1"/>
</dbReference>
<dbReference type="AlphaFoldDB" id="A0A2T0M130"/>
<protein>
    <submittedName>
        <fullName evidence="3">Glutamine--fructose-6-phosphate transaminase</fullName>
    </submittedName>
</protein>
<evidence type="ECO:0000256" key="1">
    <source>
        <dbReference type="ARBA" id="ARBA00022737"/>
    </source>
</evidence>
<keyword evidence="1" id="KW-0677">Repeat</keyword>
<feature type="domain" description="SIS" evidence="2">
    <location>
        <begin position="216"/>
        <end position="357"/>
    </location>
</feature>
<dbReference type="InterPro" id="IPR035466">
    <property type="entry name" value="GlmS/AgaS_SIS"/>
</dbReference>